<evidence type="ECO:0000256" key="6">
    <source>
        <dbReference type="ARBA" id="ARBA00016471"/>
    </source>
</evidence>
<evidence type="ECO:0000256" key="1">
    <source>
        <dbReference type="ARBA" id="ARBA00000642"/>
    </source>
</evidence>
<accession>R9GR13</accession>
<evidence type="ECO:0000256" key="8">
    <source>
        <dbReference type="ARBA" id="ARBA00022741"/>
    </source>
</evidence>
<dbReference type="PATRIC" id="fig|1150600.3.peg.2719"/>
<dbReference type="UniPathway" id="UPA00109">
    <property type="reaction ID" value="UER00185"/>
</dbReference>
<feature type="binding site" evidence="12">
    <location>
        <position position="35"/>
    </location>
    <ligand>
        <name>substrate</name>
    </ligand>
</feature>
<evidence type="ECO:0000256" key="10">
    <source>
        <dbReference type="ARBA" id="ARBA00022840"/>
    </source>
</evidence>
<evidence type="ECO:0000256" key="12">
    <source>
        <dbReference type="HAMAP-Rule" id="MF_00145"/>
    </source>
</evidence>
<protein>
    <recommendedName>
        <fullName evidence="6 12">Phosphoglycerate kinase</fullName>
        <ecNumber evidence="5 12">2.7.2.3</ecNumber>
    </recommendedName>
</protein>
<feature type="binding site" evidence="12">
    <location>
        <position position="150"/>
    </location>
    <ligand>
        <name>substrate</name>
    </ligand>
</feature>
<comment type="subcellular location">
    <subcellularLocation>
        <location evidence="12">Cytoplasm</location>
    </subcellularLocation>
</comment>
<keyword evidence="10 12" id="KW-0067">ATP-binding</keyword>
<feature type="binding site" evidence="13">
    <location>
        <position position="150"/>
    </location>
    <ligand>
        <name>(2R)-3-phosphoglycerate</name>
        <dbReference type="ChEBI" id="CHEBI:58272"/>
    </ligand>
</feature>
<dbReference type="OrthoDB" id="9808460at2"/>
<organism evidence="16 17">
    <name type="scientific">Arcticibacter svalbardensis MN12-7</name>
    <dbReference type="NCBI Taxonomy" id="1150600"/>
    <lineage>
        <taxon>Bacteria</taxon>
        <taxon>Pseudomonadati</taxon>
        <taxon>Bacteroidota</taxon>
        <taxon>Sphingobacteriia</taxon>
        <taxon>Sphingobacteriales</taxon>
        <taxon>Sphingobacteriaceae</taxon>
        <taxon>Arcticibacter</taxon>
    </lineage>
</organism>
<dbReference type="CDD" id="cd00318">
    <property type="entry name" value="Phosphoglycerate_kinase"/>
    <property type="match status" value="1"/>
</dbReference>
<comment type="pathway">
    <text evidence="2 12">Carbohydrate degradation; glycolysis; pyruvate from D-glyceraldehyde 3-phosphate: step 2/5.</text>
</comment>
<dbReference type="STRING" id="1150600.ADIARSV_2746"/>
<dbReference type="Pfam" id="PF00162">
    <property type="entry name" value="PGK"/>
    <property type="match status" value="1"/>
</dbReference>
<dbReference type="RefSeq" id="WP_016195977.1">
    <property type="nucleotide sequence ID" value="NZ_AQPN01000098.1"/>
</dbReference>
<keyword evidence="7 12" id="KW-0808">Transferase</keyword>
<feature type="binding site" evidence="13">
    <location>
        <position position="35"/>
    </location>
    <ligand>
        <name>(2R)-3-phosphoglycerate</name>
        <dbReference type="ChEBI" id="CHEBI:58272"/>
    </ligand>
</feature>
<dbReference type="PIRSF" id="PIRSF000724">
    <property type="entry name" value="Pgk"/>
    <property type="match status" value="1"/>
</dbReference>
<evidence type="ECO:0000256" key="2">
    <source>
        <dbReference type="ARBA" id="ARBA00004838"/>
    </source>
</evidence>
<dbReference type="FunFam" id="3.40.50.1260:FF:000006">
    <property type="entry name" value="Phosphoglycerate kinase"/>
    <property type="match status" value="1"/>
</dbReference>
<keyword evidence="8 12" id="KW-0547">Nucleotide-binding</keyword>
<evidence type="ECO:0000256" key="7">
    <source>
        <dbReference type="ARBA" id="ARBA00022679"/>
    </source>
</evidence>
<dbReference type="HAMAP" id="MF_00145">
    <property type="entry name" value="Phosphoglyc_kinase"/>
    <property type="match status" value="1"/>
</dbReference>
<evidence type="ECO:0000256" key="3">
    <source>
        <dbReference type="ARBA" id="ARBA00008982"/>
    </source>
</evidence>
<feature type="binding site" evidence="13">
    <location>
        <position position="117"/>
    </location>
    <ligand>
        <name>(2R)-3-phosphoglycerate</name>
        <dbReference type="ChEBI" id="CHEBI:58272"/>
    </ligand>
</feature>
<dbReference type="PRINTS" id="PR00477">
    <property type="entry name" value="PHGLYCKINASE"/>
</dbReference>
<evidence type="ECO:0000256" key="11">
    <source>
        <dbReference type="ARBA" id="ARBA00023152"/>
    </source>
</evidence>
<dbReference type="GO" id="GO:0006096">
    <property type="term" value="P:glycolytic process"/>
    <property type="evidence" value="ECO:0007669"/>
    <property type="project" value="UniProtKB-UniRule"/>
</dbReference>
<evidence type="ECO:0000256" key="15">
    <source>
        <dbReference type="RuleBase" id="RU000532"/>
    </source>
</evidence>
<feature type="binding site" evidence="12 13">
    <location>
        <begin position="19"/>
        <end position="21"/>
    </location>
    <ligand>
        <name>substrate</name>
    </ligand>
</feature>
<dbReference type="GO" id="GO:0004618">
    <property type="term" value="F:phosphoglycerate kinase activity"/>
    <property type="evidence" value="ECO:0007669"/>
    <property type="project" value="UniProtKB-UniRule"/>
</dbReference>
<dbReference type="GO" id="GO:0005524">
    <property type="term" value="F:ATP binding"/>
    <property type="evidence" value="ECO:0007669"/>
    <property type="project" value="UniProtKB-KW"/>
</dbReference>
<dbReference type="InterPro" id="IPR036043">
    <property type="entry name" value="Phosphoglycerate_kinase_sf"/>
</dbReference>
<evidence type="ECO:0000313" key="17">
    <source>
        <dbReference type="Proteomes" id="UP000014174"/>
    </source>
</evidence>
<evidence type="ECO:0000256" key="5">
    <source>
        <dbReference type="ARBA" id="ARBA00013061"/>
    </source>
</evidence>
<reference evidence="16 17" key="1">
    <citation type="journal article" date="2013" name="Genome Announc.">
        <title>Draft Genome Sequence of Arcticibacter svalbardensis Strain MN12-7T, a Member of the Family Sphingobacteriaceae Isolated from an Arctic Soil Sample.</title>
        <authorList>
            <person name="Shivaji S."/>
            <person name="Ara S."/>
            <person name="Prasad S."/>
            <person name="Manasa B.P."/>
            <person name="Begum Z."/>
            <person name="Singh A."/>
            <person name="Kumar Pinnaka A."/>
        </authorList>
    </citation>
    <scope>NUCLEOTIDE SEQUENCE [LARGE SCALE GENOMIC DNA]</scope>
    <source>
        <strain evidence="16 17">MN12-7</strain>
    </source>
</reference>
<comment type="similarity">
    <text evidence="3 12 15">Belongs to the phosphoglycerate kinase family.</text>
</comment>
<keyword evidence="17" id="KW-1185">Reference proteome</keyword>
<keyword evidence="12" id="KW-0963">Cytoplasm</keyword>
<evidence type="ECO:0000256" key="13">
    <source>
        <dbReference type="PIRSR" id="PIRSR000724-1"/>
    </source>
</evidence>
<evidence type="ECO:0000313" key="16">
    <source>
        <dbReference type="EMBL" id="EOR94133.1"/>
    </source>
</evidence>
<dbReference type="Proteomes" id="UP000014174">
    <property type="component" value="Unassembled WGS sequence"/>
</dbReference>
<feature type="binding site" evidence="12 14">
    <location>
        <begin position="353"/>
        <end position="356"/>
    </location>
    <ligand>
        <name>ATP</name>
        <dbReference type="ChEBI" id="CHEBI:30616"/>
    </ligand>
</feature>
<proteinExistence type="inferred from homology"/>
<name>R9GR13_9SPHI</name>
<evidence type="ECO:0000256" key="14">
    <source>
        <dbReference type="PIRSR" id="PIRSR000724-2"/>
    </source>
</evidence>
<dbReference type="SUPFAM" id="SSF53748">
    <property type="entry name" value="Phosphoglycerate kinase"/>
    <property type="match status" value="1"/>
</dbReference>
<keyword evidence="11 12" id="KW-0324">Glycolysis</keyword>
<dbReference type="GO" id="GO:0005829">
    <property type="term" value="C:cytosol"/>
    <property type="evidence" value="ECO:0007669"/>
    <property type="project" value="TreeGrafter"/>
</dbReference>
<gene>
    <name evidence="12" type="primary">pgk</name>
    <name evidence="16" type="ORF">ADIARSV_2746</name>
</gene>
<evidence type="ECO:0000256" key="4">
    <source>
        <dbReference type="ARBA" id="ARBA00011245"/>
    </source>
</evidence>
<dbReference type="GO" id="GO:0006094">
    <property type="term" value="P:gluconeogenesis"/>
    <property type="evidence" value="ECO:0007669"/>
    <property type="project" value="TreeGrafter"/>
</dbReference>
<dbReference type="Gene3D" id="3.40.50.1260">
    <property type="entry name" value="Phosphoglycerate kinase, N-terminal domain"/>
    <property type="match status" value="2"/>
</dbReference>
<feature type="binding site" evidence="12 14">
    <location>
        <position position="293"/>
    </location>
    <ligand>
        <name>ATP</name>
        <dbReference type="ChEBI" id="CHEBI:30616"/>
    </ligand>
</feature>
<dbReference type="PANTHER" id="PTHR11406">
    <property type="entry name" value="PHOSPHOGLYCERATE KINASE"/>
    <property type="match status" value="1"/>
</dbReference>
<dbReference type="InterPro" id="IPR001576">
    <property type="entry name" value="Phosphoglycerate_kinase"/>
</dbReference>
<evidence type="ECO:0000256" key="9">
    <source>
        <dbReference type="ARBA" id="ARBA00022777"/>
    </source>
</evidence>
<feature type="binding site" evidence="12">
    <location>
        <position position="117"/>
    </location>
    <ligand>
        <name>substrate</name>
    </ligand>
</feature>
<comment type="caution">
    <text evidence="16">The sequence shown here is derived from an EMBL/GenBank/DDBJ whole genome shotgun (WGS) entry which is preliminary data.</text>
</comment>
<dbReference type="AlphaFoldDB" id="R9GR13"/>
<dbReference type="FunFam" id="3.40.50.1260:FF:000003">
    <property type="entry name" value="Phosphoglycerate kinase"/>
    <property type="match status" value="1"/>
</dbReference>
<keyword evidence="9 12" id="KW-0418">Kinase</keyword>
<dbReference type="InterPro" id="IPR015824">
    <property type="entry name" value="Phosphoglycerate_kinase_N"/>
</dbReference>
<feature type="binding site" evidence="12 14">
    <location>
        <position position="324"/>
    </location>
    <ligand>
        <name>ATP</name>
        <dbReference type="ChEBI" id="CHEBI:30616"/>
    </ligand>
</feature>
<comment type="subunit">
    <text evidence="4 12">Monomer.</text>
</comment>
<dbReference type="PANTHER" id="PTHR11406:SF23">
    <property type="entry name" value="PHOSPHOGLYCERATE KINASE 1, CHLOROPLASTIC-RELATED"/>
    <property type="match status" value="1"/>
</dbReference>
<dbReference type="EC" id="2.7.2.3" evidence="5 12"/>
<dbReference type="EMBL" id="AQPN01000098">
    <property type="protein sequence ID" value="EOR94133.1"/>
    <property type="molecule type" value="Genomic_DNA"/>
</dbReference>
<sequence length="396" mass="42330">MKTIDKLNFSGKKALIRVDFNVPLDKDFNITDDNRIQGALPTIKKILADGGSLILMSHLGRPKDGPTDKYSLKHIVKHLSDVIGKEVQFADDCIGAQAVDKAAALKPGEVLLLENLRFYKEEEKGDEAFAEKLSKLGDVYVNDAFGTAHRAHASTAVIAKFFPNAKYFGYLMAGELANAEKVLNNPERPFTAIMGGAKVSDKILLIERLLDKVDNLIIGGGMAYTFAKAQGGSIGKSLVEDDKLELALSLIEKAKAKGVNLVLPADSIIADNFAADANTAIAQNDAIKEGWMGLDIGPDAIKVYKDIVAQSKTILWNGPMGVFEMEKFEAGTKAVAEAVVEATEKGAFSLIGGGDSAAAVAKFGFEEKVSYVSTGGGALLEYMEGKELPGVKAIND</sequence>
<dbReference type="eggNOG" id="COG0126">
    <property type="taxonomic scope" value="Bacteria"/>
</dbReference>
<dbReference type="GO" id="GO:0043531">
    <property type="term" value="F:ADP binding"/>
    <property type="evidence" value="ECO:0007669"/>
    <property type="project" value="TreeGrafter"/>
</dbReference>
<feature type="binding site" evidence="12 13">
    <location>
        <begin position="58"/>
        <end position="61"/>
    </location>
    <ligand>
        <name>substrate</name>
    </ligand>
</feature>
<feature type="binding site" evidence="12 14">
    <location>
        <position position="202"/>
    </location>
    <ligand>
        <name>ATP</name>
        <dbReference type="ChEBI" id="CHEBI:30616"/>
    </ligand>
</feature>
<comment type="catalytic activity">
    <reaction evidence="1 12 15">
        <text>(2R)-3-phosphoglycerate + ATP = (2R)-3-phospho-glyceroyl phosphate + ADP</text>
        <dbReference type="Rhea" id="RHEA:14801"/>
        <dbReference type="ChEBI" id="CHEBI:30616"/>
        <dbReference type="ChEBI" id="CHEBI:57604"/>
        <dbReference type="ChEBI" id="CHEBI:58272"/>
        <dbReference type="ChEBI" id="CHEBI:456216"/>
        <dbReference type="EC" id="2.7.2.3"/>
    </reaction>
</comment>